<organism evidence="1 2">
    <name type="scientific">Meloidogyne javanica</name>
    <name type="common">Root-knot nematode worm</name>
    <dbReference type="NCBI Taxonomy" id="6303"/>
    <lineage>
        <taxon>Eukaryota</taxon>
        <taxon>Metazoa</taxon>
        <taxon>Ecdysozoa</taxon>
        <taxon>Nematoda</taxon>
        <taxon>Chromadorea</taxon>
        <taxon>Rhabditida</taxon>
        <taxon>Tylenchina</taxon>
        <taxon>Tylenchomorpha</taxon>
        <taxon>Tylenchoidea</taxon>
        <taxon>Meloidogynidae</taxon>
        <taxon>Meloidogyninae</taxon>
        <taxon>Meloidogyne</taxon>
        <taxon>Meloidogyne incognita group</taxon>
    </lineage>
</organism>
<dbReference type="AlphaFoldDB" id="A0A915MKB3"/>
<name>A0A915MKB3_MELJA</name>
<reference evidence="2" key="1">
    <citation type="submission" date="2022-11" db="UniProtKB">
        <authorList>
            <consortium name="WormBaseParasite"/>
        </authorList>
    </citation>
    <scope>IDENTIFICATION</scope>
</reference>
<protein>
    <submittedName>
        <fullName evidence="2">Glucuronosyltransferase</fullName>
    </submittedName>
</protein>
<evidence type="ECO:0000313" key="1">
    <source>
        <dbReference type="Proteomes" id="UP000887561"/>
    </source>
</evidence>
<dbReference type="Gene3D" id="3.40.50.2000">
    <property type="entry name" value="Glycogen Phosphorylase B"/>
    <property type="match status" value="1"/>
</dbReference>
<dbReference type="WBParaSite" id="scaffold3955_cov176.g7384">
    <property type="protein sequence ID" value="scaffold3955_cov176.g7384"/>
    <property type="gene ID" value="scaffold3955_cov176.g7384"/>
</dbReference>
<accession>A0A915MKB3</accession>
<sequence length="110" mass="12513">MYAGVPIICMPNSGDQFLNSSLVEHLGIGIFYIEKKETLFEKFKKMLTRNKRDEENSVFKEALDAILGNIHSNNYQIAASNLRNKILTDFDDGNTAERKFIDKIVELVGN</sequence>
<proteinExistence type="predicted"/>
<evidence type="ECO:0000313" key="2">
    <source>
        <dbReference type="WBParaSite" id="scaffold3955_cov176.g7384"/>
    </source>
</evidence>
<dbReference type="SUPFAM" id="SSF53756">
    <property type="entry name" value="UDP-Glycosyltransferase/glycogen phosphorylase"/>
    <property type="match status" value="1"/>
</dbReference>
<keyword evidence="1" id="KW-1185">Reference proteome</keyword>
<dbReference type="Proteomes" id="UP000887561">
    <property type="component" value="Unplaced"/>
</dbReference>